<keyword evidence="7" id="KW-0436">Ligase</keyword>
<evidence type="ECO:0000259" key="6">
    <source>
        <dbReference type="Pfam" id="PF04932"/>
    </source>
</evidence>
<organism evidence="7 8">
    <name type="scientific">Brasilonema sennae CENA114</name>
    <dbReference type="NCBI Taxonomy" id="415709"/>
    <lineage>
        <taxon>Bacteria</taxon>
        <taxon>Bacillati</taxon>
        <taxon>Cyanobacteriota</taxon>
        <taxon>Cyanophyceae</taxon>
        <taxon>Nostocales</taxon>
        <taxon>Scytonemataceae</taxon>
        <taxon>Brasilonema</taxon>
        <taxon>Bromeliae group (in: Brasilonema)</taxon>
    </lineage>
</organism>
<gene>
    <name evidence="7" type="ORF">DP114_04395</name>
</gene>
<reference evidence="7 8" key="1">
    <citation type="submission" date="2018-06" db="EMBL/GenBank/DDBJ databases">
        <title>Comparative genomics of Brasilonema spp. strains.</title>
        <authorList>
            <person name="Alvarenga D.O."/>
            <person name="Fiore M.F."/>
            <person name="Varani A.M."/>
        </authorList>
    </citation>
    <scope>NUCLEOTIDE SEQUENCE [LARGE SCALE GENOMIC DNA]</scope>
    <source>
        <strain evidence="7 8">CENA114</strain>
    </source>
</reference>
<feature type="transmembrane region" description="Helical" evidence="5">
    <location>
        <begin position="12"/>
        <end position="30"/>
    </location>
</feature>
<proteinExistence type="predicted"/>
<feature type="transmembrane region" description="Helical" evidence="5">
    <location>
        <begin position="202"/>
        <end position="218"/>
    </location>
</feature>
<accession>A0A856M904</accession>
<sequence length="414" mass="46696">MQMNNQLMNRWVRNLEFGVSVIWLLYFMGVKLPSPFTTLLNALSYPIIAILVILRWKRLPYVATRDIPLLLFIGTTLASVLWSGNQNMTLKGIGGLLRMLMFGAYFATRYSIKEQMKILSWVFGIAAILSLALALVIPSYGIDKEGWTGIFPYKNFLGYTMSLAAILFLLTAFKERSQNWFAWIGFGLAVSLIMLAHSSGSLVNILLLVSLIPLYQLVKQHYKLRVIFLGIVCVLVGGTALFILGNLETILVDILGKSLELNGRTPIWTLAIEKGMEKLWLGYGYNAFWSSDAGIYIMINTWSGLRETGFNSHNSYLELFLNLGFIGLFLYAISLVIVFIKAVILLRSTQQIEFIWHIQLLIFLSVASMADTNFIMSAASSYCCIYISTSLSTAIEFERIRRKSNLKKLYAHSG</sequence>
<feature type="transmembrane region" description="Helical" evidence="5">
    <location>
        <begin position="36"/>
        <end position="54"/>
    </location>
</feature>
<feature type="transmembrane region" description="Helical" evidence="5">
    <location>
        <begin position="156"/>
        <end position="173"/>
    </location>
</feature>
<dbReference type="AlphaFoldDB" id="A0A856M904"/>
<evidence type="ECO:0000313" key="8">
    <source>
        <dbReference type="Proteomes" id="UP000503129"/>
    </source>
</evidence>
<dbReference type="InterPro" id="IPR007016">
    <property type="entry name" value="O-antigen_ligase-rel_domated"/>
</dbReference>
<name>A0A856M904_9CYAN</name>
<dbReference type="Proteomes" id="UP000503129">
    <property type="component" value="Chromosome"/>
</dbReference>
<feature type="transmembrane region" description="Helical" evidence="5">
    <location>
        <begin position="118"/>
        <end position="136"/>
    </location>
</feature>
<feature type="transmembrane region" description="Helical" evidence="5">
    <location>
        <begin position="180"/>
        <end position="196"/>
    </location>
</feature>
<dbReference type="GO" id="GO:0016020">
    <property type="term" value="C:membrane"/>
    <property type="evidence" value="ECO:0007669"/>
    <property type="project" value="UniProtKB-SubCell"/>
</dbReference>
<dbReference type="KEGG" id="bsen:DP114_04395"/>
<feature type="domain" description="O-antigen ligase-related" evidence="6">
    <location>
        <begin position="186"/>
        <end position="331"/>
    </location>
</feature>
<protein>
    <submittedName>
        <fullName evidence="7">O-antigen ligase family protein</fullName>
    </submittedName>
</protein>
<feature type="transmembrane region" description="Helical" evidence="5">
    <location>
        <begin position="376"/>
        <end position="397"/>
    </location>
</feature>
<evidence type="ECO:0000256" key="3">
    <source>
        <dbReference type="ARBA" id="ARBA00022989"/>
    </source>
</evidence>
<keyword evidence="2 5" id="KW-0812">Transmembrane</keyword>
<evidence type="ECO:0000256" key="2">
    <source>
        <dbReference type="ARBA" id="ARBA00022692"/>
    </source>
</evidence>
<evidence type="ECO:0000256" key="1">
    <source>
        <dbReference type="ARBA" id="ARBA00004141"/>
    </source>
</evidence>
<dbReference type="PANTHER" id="PTHR37422">
    <property type="entry name" value="TEICHURONIC ACID BIOSYNTHESIS PROTEIN TUAE"/>
    <property type="match status" value="1"/>
</dbReference>
<feature type="transmembrane region" description="Helical" evidence="5">
    <location>
        <begin position="352"/>
        <end position="370"/>
    </location>
</feature>
<dbReference type="PANTHER" id="PTHR37422:SF17">
    <property type="entry name" value="O-ANTIGEN LIGASE"/>
    <property type="match status" value="1"/>
</dbReference>
<keyword evidence="4 5" id="KW-0472">Membrane</keyword>
<evidence type="ECO:0000256" key="4">
    <source>
        <dbReference type="ARBA" id="ARBA00023136"/>
    </source>
</evidence>
<keyword evidence="8" id="KW-1185">Reference proteome</keyword>
<dbReference type="EMBL" id="CP030118">
    <property type="protein sequence ID" value="QDL07248.1"/>
    <property type="molecule type" value="Genomic_DNA"/>
</dbReference>
<evidence type="ECO:0000313" key="7">
    <source>
        <dbReference type="EMBL" id="QDL07248.1"/>
    </source>
</evidence>
<feature type="transmembrane region" description="Helical" evidence="5">
    <location>
        <begin position="225"/>
        <end position="245"/>
    </location>
</feature>
<feature type="transmembrane region" description="Helical" evidence="5">
    <location>
        <begin position="66"/>
        <end position="82"/>
    </location>
</feature>
<dbReference type="InterPro" id="IPR051533">
    <property type="entry name" value="WaaL-like"/>
</dbReference>
<comment type="subcellular location">
    <subcellularLocation>
        <location evidence="1">Membrane</location>
        <topology evidence="1">Multi-pass membrane protein</topology>
    </subcellularLocation>
</comment>
<dbReference type="Pfam" id="PF04932">
    <property type="entry name" value="Wzy_C"/>
    <property type="match status" value="1"/>
</dbReference>
<evidence type="ECO:0000256" key="5">
    <source>
        <dbReference type="SAM" id="Phobius"/>
    </source>
</evidence>
<feature type="transmembrane region" description="Helical" evidence="5">
    <location>
        <begin position="88"/>
        <end position="106"/>
    </location>
</feature>
<feature type="transmembrane region" description="Helical" evidence="5">
    <location>
        <begin position="319"/>
        <end position="340"/>
    </location>
</feature>
<dbReference type="GO" id="GO:0016874">
    <property type="term" value="F:ligase activity"/>
    <property type="evidence" value="ECO:0007669"/>
    <property type="project" value="UniProtKB-KW"/>
</dbReference>
<keyword evidence="3 5" id="KW-1133">Transmembrane helix</keyword>